<comment type="subcellular location">
    <subcellularLocation>
        <location evidence="1">Cell membrane</location>
        <topology evidence="1">Multi-pass membrane protein</topology>
    </subcellularLocation>
</comment>
<evidence type="ECO:0000313" key="8">
    <source>
        <dbReference type="Proteomes" id="UP001216139"/>
    </source>
</evidence>
<dbReference type="Proteomes" id="UP001216139">
    <property type="component" value="Chromosome"/>
</dbReference>
<accession>A0ABY7TIG6</accession>
<name>A0ABY7TIG6_9SPHI</name>
<reference evidence="7 8" key="1">
    <citation type="submission" date="2023-02" db="EMBL/GenBank/DDBJ databases">
        <title>Genome sequence of Mucilaginibacter jinjuensis strain KACC 16571.</title>
        <authorList>
            <person name="Kim S."/>
            <person name="Heo J."/>
            <person name="Kwon S.-W."/>
        </authorList>
    </citation>
    <scope>NUCLEOTIDE SEQUENCE [LARGE SCALE GENOMIC DNA]</scope>
    <source>
        <strain evidence="7 8">KACC 16571</strain>
    </source>
</reference>
<evidence type="ECO:0000256" key="2">
    <source>
        <dbReference type="ARBA" id="ARBA00022475"/>
    </source>
</evidence>
<evidence type="ECO:0000256" key="4">
    <source>
        <dbReference type="ARBA" id="ARBA00022989"/>
    </source>
</evidence>
<gene>
    <name evidence="7" type="ORF">PQO05_13475</name>
</gene>
<dbReference type="RefSeq" id="WP_273633440.1">
    <property type="nucleotide sequence ID" value="NZ_CP117167.1"/>
</dbReference>
<dbReference type="Pfam" id="PF06146">
    <property type="entry name" value="PsiE"/>
    <property type="match status" value="1"/>
</dbReference>
<dbReference type="EMBL" id="CP117167">
    <property type="protein sequence ID" value="WCT14947.1"/>
    <property type="molecule type" value="Genomic_DNA"/>
</dbReference>
<feature type="transmembrane region" description="Helical" evidence="6">
    <location>
        <begin position="102"/>
        <end position="125"/>
    </location>
</feature>
<feature type="transmembrane region" description="Helical" evidence="6">
    <location>
        <begin position="45"/>
        <end position="66"/>
    </location>
</feature>
<sequence length="145" mass="16392">MERIIIIVLLFSLLLVILYTTFVFLGLLFSGIISGIENSFSKNHILTQLHRVFGGFLSVLIGIELLHTIKMYLREDVVHVEIVILVALIGVSRHVIDLDVEHIEPLNIACVSSIIIALSTSYYLIKNGMRFKRNSIAEKLEEKSN</sequence>
<keyword evidence="3 6" id="KW-0812">Transmembrane</keyword>
<keyword evidence="5 6" id="KW-0472">Membrane</keyword>
<evidence type="ECO:0000256" key="6">
    <source>
        <dbReference type="SAM" id="Phobius"/>
    </source>
</evidence>
<evidence type="ECO:0000313" key="7">
    <source>
        <dbReference type="EMBL" id="WCT14947.1"/>
    </source>
</evidence>
<keyword evidence="4 6" id="KW-1133">Transmembrane helix</keyword>
<proteinExistence type="predicted"/>
<evidence type="ECO:0000256" key="5">
    <source>
        <dbReference type="ARBA" id="ARBA00023136"/>
    </source>
</evidence>
<evidence type="ECO:0000256" key="3">
    <source>
        <dbReference type="ARBA" id="ARBA00022692"/>
    </source>
</evidence>
<keyword evidence="8" id="KW-1185">Reference proteome</keyword>
<keyword evidence="2" id="KW-1003">Cell membrane</keyword>
<protein>
    <submittedName>
        <fullName evidence="7">Phosphate-starvation-inducible PsiE family protein</fullName>
    </submittedName>
</protein>
<dbReference type="InterPro" id="IPR020948">
    <property type="entry name" value="P_starv_induced_PsiE-like"/>
</dbReference>
<evidence type="ECO:0000256" key="1">
    <source>
        <dbReference type="ARBA" id="ARBA00004651"/>
    </source>
</evidence>
<organism evidence="7 8">
    <name type="scientific">Mucilaginibacter jinjuensis</name>
    <dbReference type="NCBI Taxonomy" id="1176721"/>
    <lineage>
        <taxon>Bacteria</taxon>
        <taxon>Pseudomonadati</taxon>
        <taxon>Bacteroidota</taxon>
        <taxon>Sphingobacteriia</taxon>
        <taxon>Sphingobacteriales</taxon>
        <taxon>Sphingobacteriaceae</taxon>
        <taxon>Mucilaginibacter</taxon>
    </lineage>
</organism>
<feature type="transmembrane region" description="Helical" evidence="6">
    <location>
        <begin position="78"/>
        <end position="96"/>
    </location>
</feature>
<feature type="transmembrane region" description="Helical" evidence="6">
    <location>
        <begin position="7"/>
        <end position="33"/>
    </location>
</feature>